<evidence type="ECO:0000313" key="6">
    <source>
        <dbReference type="Proteomes" id="UP000095672"/>
    </source>
</evidence>
<comment type="similarity">
    <text evidence="3">Belongs to the Nudix hydrolase family.</text>
</comment>
<keyword evidence="6" id="KW-1185">Reference proteome</keyword>
<evidence type="ECO:0000256" key="1">
    <source>
        <dbReference type="ARBA" id="ARBA00001946"/>
    </source>
</evidence>
<dbReference type="EMBL" id="CP014143">
    <property type="protein sequence ID" value="AOS97710.1"/>
    <property type="molecule type" value="Genomic_DNA"/>
</dbReference>
<protein>
    <submittedName>
        <fullName evidence="5">CTP pyrophosphohydrolase</fullName>
        <ecNumber evidence="5">3.6.1.65</ecNumber>
    </submittedName>
</protein>
<dbReference type="InterPro" id="IPR020084">
    <property type="entry name" value="NUDIX_hydrolase_CS"/>
</dbReference>
<dbReference type="OrthoDB" id="8594221at2"/>
<dbReference type="RefSeq" id="WP_069947675.1">
    <property type="nucleotide sequence ID" value="NZ_CP014143.1"/>
</dbReference>
<feature type="domain" description="Nudix hydrolase" evidence="4">
    <location>
        <begin position="8"/>
        <end position="132"/>
    </location>
</feature>
<evidence type="ECO:0000256" key="3">
    <source>
        <dbReference type="RuleBase" id="RU003476"/>
    </source>
</evidence>
<name>A0A1C9W999_9GAMM</name>
<organism evidence="5 6">
    <name type="scientific">Microbulbifer aggregans</name>
    <dbReference type="NCBI Taxonomy" id="1769779"/>
    <lineage>
        <taxon>Bacteria</taxon>
        <taxon>Pseudomonadati</taxon>
        <taxon>Pseudomonadota</taxon>
        <taxon>Gammaproteobacteria</taxon>
        <taxon>Cellvibrionales</taxon>
        <taxon>Microbulbiferaceae</taxon>
        <taxon>Microbulbifer</taxon>
    </lineage>
</organism>
<dbReference type="EC" id="3.6.1.65" evidence="5"/>
<dbReference type="InterPro" id="IPR000086">
    <property type="entry name" value="NUDIX_hydrolase_dom"/>
</dbReference>
<sequence length="150" mass="16764">MHKGSATHRGKAVVTVIMSDQRILVILRGDKVPAAGYWTPPAGKIEPGEDQPAAVIRETREEVGLTVQPIRCVWQCPAHGANYDLYWWLANPIAGNLKVADDEVAAARWIYPNEFANLERTFPEARDFFADILPALPEWQGRVEGRDNES</sequence>
<comment type="cofactor">
    <cofactor evidence="1">
        <name>Mg(2+)</name>
        <dbReference type="ChEBI" id="CHEBI:18420"/>
    </cofactor>
</comment>
<evidence type="ECO:0000259" key="4">
    <source>
        <dbReference type="PROSITE" id="PS51462"/>
    </source>
</evidence>
<proteinExistence type="inferred from homology"/>
<dbReference type="PRINTS" id="PR00502">
    <property type="entry name" value="NUDIXFAMILY"/>
</dbReference>
<accession>A0A1C9W999</accession>
<dbReference type="KEGG" id="micc:AUP74_02302"/>
<dbReference type="Proteomes" id="UP000095672">
    <property type="component" value="Chromosome"/>
</dbReference>
<dbReference type="Gene3D" id="3.90.79.10">
    <property type="entry name" value="Nucleoside Triphosphate Pyrophosphohydrolase"/>
    <property type="match status" value="1"/>
</dbReference>
<dbReference type="PANTHER" id="PTHR43046">
    <property type="entry name" value="GDP-MANNOSE MANNOSYL HYDROLASE"/>
    <property type="match status" value="1"/>
</dbReference>
<dbReference type="STRING" id="1769779.AUP74_02302"/>
<dbReference type="InterPro" id="IPR020476">
    <property type="entry name" value="Nudix_hydrolase"/>
</dbReference>
<dbReference type="PROSITE" id="PS00893">
    <property type="entry name" value="NUDIX_BOX"/>
    <property type="match status" value="1"/>
</dbReference>
<dbReference type="InterPro" id="IPR015797">
    <property type="entry name" value="NUDIX_hydrolase-like_dom_sf"/>
</dbReference>
<dbReference type="SUPFAM" id="SSF55811">
    <property type="entry name" value="Nudix"/>
    <property type="match status" value="1"/>
</dbReference>
<dbReference type="PROSITE" id="PS51462">
    <property type="entry name" value="NUDIX"/>
    <property type="match status" value="1"/>
</dbReference>
<dbReference type="Pfam" id="PF00293">
    <property type="entry name" value="NUDIX"/>
    <property type="match status" value="1"/>
</dbReference>
<gene>
    <name evidence="5" type="primary">nudG</name>
    <name evidence="5" type="ORF">AUP74_02302</name>
</gene>
<dbReference type="GO" id="GO:0016787">
    <property type="term" value="F:hydrolase activity"/>
    <property type="evidence" value="ECO:0007669"/>
    <property type="project" value="UniProtKB-KW"/>
</dbReference>
<evidence type="ECO:0000313" key="5">
    <source>
        <dbReference type="EMBL" id="AOS97710.1"/>
    </source>
</evidence>
<dbReference type="PANTHER" id="PTHR43046:SF14">
    <property type="entry name" value="MUTT_NUDIX FAMILY PROTEIN"/>
    <property type="match status" value="1"/>
</dbReference>
<dbReference type="AlphaFoldDB" id="A0A1C9W999"/>
<dbReference type="CDD" id="cd02883">
    <property type="entry name" value="NUDIX_Hydrolase"/>
    <property type="match status" value="1"/>
</dbReference>
<reference evidence="6" key="1">
    <citation type="submission" date="2016-01" db="EMBL/GenBank/DDBJ databases">
        <title>Complete genome sequence of Microbulbifer sp. CCB-MM1, a halophile isolated from Matang Mangrove Forest, Perak.</title>
        <authorList>
            <person name="Moh T.H."/>
            <person name="Dinesh B."/>
            <person name="Lau N.-S."/>
            <person name="Go F."/>
            <person name="Alexander Chong S.-C."/>
        </authorList>
    </citation>
    <scope>NUCLEOTIDE SEQUENCE [LARGE SCALE GENOMIC DNA]</scope>
    <source>
        <strain evidence="6">CCB-MM1</strain>
    </source>
</reference>
<evidence type="ECO:0000256" key="2">
    <source>
        <dbReference type="ARBA" id="ARBA00022801"/>
    </source>
</evidence>
<keyword evidence="2 3" id="KW-0378">Hydrolase</keyword>